<sequence length="498" mass="55140">MEQKKYVLSFDQGTTSSRAMIFDQNGCIVSMAQKEFPQIFPKPGWVEHDPEDIWNSQIDVAKEAMLKAGLTAEDIAALGIANQRETTILWDRNTGKPVYNAIVWQCRRTAEFCDELKERGWEKPIREKTGLVIDAYFSGTKIKWILDNVPGVRERAEKGEVLFGNVDTFLIWRLTGGKVHVTDYTNASRTMIFNIHALDWDDDILQELDIPRAMLPKVCPSSHLFGYTDAKLFGGEIPIAGDAGDQQAALFGQACFEPGSAKNTYGTGSFLLVNTGSKPVESKHGLITTVAFGLEDSVCYALEGSIFITGAAVQWLRDGLGIIKVADEVETLARQVEDTAGVYFVPAFVGLGAPYWDMYARGMIIGITRGTTACHLARATLEAMAYQTRDVLEAMKSDCGFDLKLLRADGGASVDNLLLQIQADVLGLAVQRPVVRETTALGTAYLAGLATGFWHNLEEIANIWQLDRTFEPQITAIKREEMYAGWKRAVERARGWTQ</sequence>
<dbReference type="InterPro" id="IPR000577">
    <property type="entry name" value="Carb_kinase_FGGY"/>
</dbReference>
<dbReference type="PROSITE" id="PS00445">
    <property type="entry name" value="FGGY_KINASES_2"/>
    <property type="match status" value="1"/>
</dbReference>
<feature type="binding site" evidence="9">
    <location>
        <position position="18"/>
    </location>
    <ligand>
        <name>ADP</name>
        <dbReference type="ChEBI" id="CHEBI:456216"/>
    </ligand>
</feature>
<dbReference type="NCBIfam" id="NF000756">
    <property type="entry name" value="PRK00047.1"/>
    <property type="match status" value="1"/>
</dbReference>
<dbReference type="InterPro" id="IPR005999">
    <property type="entry name" value="Glycerol_kin"/>
</dbReference>
<comment type="activity regulation">
    <text evidence="9">Inhibited by fructose 1,6-bisphosphate (FBP).</text>
</comment>
<feature type="binding site" evidence="9">
    <location>
        <position position="14"/>
    </location>
    <ligand>
        <name>ATP</name>
        <dbReference type="ChEBI" id="CHEBI:30616"/>
    </ligand>
</feature>
<dbReference type="CDD" id="cd07786">
    <property type="entry name" value="FGGY_EcGK_like"/>
    <property type="match status" value="1"/>
</dbReference>
<dbReference type="GO" id="GO:0006072">
    <property type="term" value="P:glycerol-3-phosphate metabolic process"/>
    <property type="evidence" value="ECO:0007669"/>
    <property type="project" value="InterPro"/>
</dbReference>
<dbReference type="UniPathway" id="UPA00618">
    <property type="reaction ID" value="UER00672"/>
</dbReference>
<feature type="binding site" evidence="9">
    <location>
        <position position="136"/>
    </location>
    <ligand>
        <name>sn-glycerol 3-phosphate</name>
        <dbReference type="ChEBI" id="CHEBI:57597"/>
    </ligand>
</feature>
<feature type="binding site" evidence="9">
    <location>
        <position position="85"/>
    </location>
    <ligand>
        <name>sn-glycerol 3-phosphate</name>
        <dbReference type="ChEBI" id="CHEBI:57597"/>
    </ligand>
</feature>
<dbReference type="PANTHER" id="PTHR10196:SF69">
    <property type="entry name" value="GLYCEROL KINASE"/>
    <property type="match status" value="1"/>
</dbReference>
<feature type="binding site" evidence="9">
    <location>
        <position position="267"/>
    </location>
    <ligand>
        <name>ATP</name>
        <dbReference type="ChEBI" id="CHEBI:30616"/>
    </ligand>
</feature>
<evidence type="ECO:0000256" key="3">
    <source>
        <dbReference type="ARBA" id="ARBA00022679"/>
    </source>
</evidence>
<dbReference type="PROSITE" id="PS00933">
    <property type="entry name" value="FGGY_KINASES_1"/>
    <property type="match status" value="1"/>
</dbReference>
<comment type="caution">
    <text evidence="9">Lacks conserved residue(s) required for the propagation of feature annotation.</text>
</comment>
<keyword evidence="7 9" id="KW-0067">ATP-binding</keyword>
<feature type="binding site" evidence="9">
    <location>
        <position position="14"/>
    </location>
    <ligand>
        <name>sn-glycerol 3-phosphate</name>
        <dbReference type="ChEBI" id="CHEBI:57597"/>
    </ligand>
</feature>
<dbReference type="GO" id="GO:0004370">
    <property type="term" value="F:glycerol kinase activity"/>
    <property type="evidence" value="ECO:0007669"/>
    <property type="project" value="UniProtKB-UniRule"/>
</dbReference>
<feature type="binding site" evidence="9">
    <location>
        <position position="245"/>
    </location>
    <ligand>
        <name>glycerol</name>
        <dbReference type="ChEBI" id="CHEBI:17754"/>
    </ligand>
</feature>
<dbReference type="Pfam" id="PF02782">
    <property type="entry name" value="FGGY_C"/>
    <property type="match status" value="1"/>
</dbReference>
<dbReference type="FunFam" id="3.30.420.40:FF:000008">
    <property type="entry name" value="Glycerol kinase"/>
    <property type="match status" value="1"/>
</dbReference>
<comment type="function">
    <text evidence="9">Key enzyme in the regulation of glycerol uptake and metabolism. Catalyzes the phosphorylation of glycerol to yield sn-glycerol 3-phosphate.</text>
</comment>
<dbReference type="AlphaFoldDB" id="B5Y790"/>
<feature type="domain" description="Carbohydrate kinase FGGY N-terminal" evidence="11">
    <location>
        <begin position="6"/>
        <end position="252"/>
    </location>
</feature>
<evidence type="ECO:0000256" key="7">
    <source>
        <dbReference type="ARBA" id="ARBA00022840"/>
    </source>
</evidence>
<keyword evidence="6 9" id="KW-0319">Glycerol metabolism</keyword>
<dbReference type="GO" id="GO:0005829">
    <property type="term" value="C:cytosol"/>
    <property type="evidence" value="ECO:0007669"/>
    <property type="project" value="TreeGrafter"/>
</dbReference>
<comment type="pathway">
    <text evidence="1 9">Polyol metabolism; glycerol degradation via glycerol kinase pathway; sn-glycerol 3-phosphate from glycerol: step 1/1.</text>
</comment>
<dbReference type="HOGENOM" id="CLU_009281_2_3_9"/>
<dbReference type="GO" id="GO:0019563">
    <property type="term" value="P:glycerol catabolic process"/>
    <property type="evidence" value="ECO:0007669"/>
    <property type="project" value="UniProtKB-UniRule"/>
</dbReference>
<dbReference type="Pfam" id="PF00370">
    <property type="entry name" value="FGGY_N"/>
    <property type="match status" value="1"/>
</dbReference>
<dbReference type="PIRSF" id="PIRSF000538">
    <property type="entry name" value="GlpK"/>
    <property type="match status" value="1"/>
</dbReference>
<dbReference type="EMBL" id="CP001145">
    <property type="protein sequence ID" value="ACI18093.1"/>
    <property type="molecule type" value="Genomic_DNA"/>
</dbReference>
<dbReference type="RefSeq" id="WP_012544743.1">
    <property type="nucleotide sequence ID" value="NC_011295.1"/>
</dbReference>
<dbReference type="KEGG" id="cpo:COPRO5265_0269"/>
<evidence type="ECO:0000256" key="4">
    <source>
        <dbReference type="ARBA" id="ARBA00022741"/>
    </source>
</evidence>
<feature type="binding site" evidence="9">
    <location>
        <position position="14"/>
    </location>
    <ligand>
        <name>ADP</name>
        <dbReference type="ChEBI" id="CHEBI:456216"/>
    </ligand>
</feature>
<dbReference type="FunFam" id="3.30.420.40:FF:000007">
    <property type="entry name" value="Glycerol kinase"/>
    <property type="match status" value="1"/>
</dbReference>
<feature type="binding site" evidence="9">
    <location>
        <position position="85"/>
    </location>
    <ligand>
        <name>glycerol</name>
        <dbReference type="ChEBI" id="CHEBI:17754"/>
    </ligand>
</feature>
<gene>
    <name evidence="9 13" type="primary">glpK</name>
    <name evidence="13" type="ordered locus">COPRO5265_0269</name>
</gene>
<reference evidence="13 14" key="2">
    <citation type="journal article" date="2014" name="Genome Announc.">
        <title>Complete Genome Sequence of Coprothermobacter proteolyticus DSM 5265.</title>
        <authorList>
            <person name="Alexiev A."/>
            <person name="Coil D.A."/>
            <person name="Badger J.H."/>
            <person name="Enticknap J."/>
            <person name="Ward N."/>
            <person name="Robb F.T."/>
            <person name="Eisen J.A."/>
        </authorList>
    </citation>
    <scope>NUCLEOTIDE SEQUENCE [LARGE SCALE GENOMIC DNA]</scope>
    <source>
        <strain evidence="14">ATCC 35245 / DSM 5265 / OCM 4 / BT</strain>
    </source>
</reference>
<feature type="binding site" evidence="9">
    <location>
        <position position="310"/>
    </location>
    <ligand>
        <name>ATP</name>
        <dbReference type="ChEBI" id="CHEBI:30616"/>
    </ligand>
</feature>
<dbReference type="InterPro" id="IPR018484">
    <property type="entry name" value="FGGY_N"/>
</dbReference>
<dbReference type="EC" id="2.7.1.30" evidence="9"/>
<dbReference type="STRING" id="309798.COPRO5265_0269"/>
<feature type="binding site" evidence="9">
    <location>
        <position position="267"/>
    </location>
    <ligand>
        <name>ADP</name>
        <dbReference type="ChEBI" id="CHEBI:456216"/>
    </ligand>
</feature>
<feature type="binding site" evidence="9">
    <location>
        <position position="84"/>
    </location>
    <ligand>
        <name>glycerol</name>
        <dbReference type="ChEBI" id="CHEBI:17754"/>
    </ligand>
</feature>
<feature type="binding site" evidence="9">
    <location>
        <position position="84"/>
    </location>
    <ligand>
        <name>sn-glycerol 3-phosphate</name>
        <dbReference type="ChEBI" id="CHEBI:57597"/>
    </ligand>
</feature>
<dbReference type="NCBIfam" id="TIGR01311">
    <property type="entry name" value="glycerol_kin"/>
    <property type="match status" value="1"/>
</dbReference>
<evidence type="ECO:0000256" key="6">
    <source>
        <dbReference type="ARBA" id="ARBA00022798"/>
    </source>
</evidence>
<dbReference type="PANTHER" id="PTHR10196">
    <property type="entry name" value="SUGAR KINASE"/>
    <property type="match status" value="1"/>
</dbReference>
<dbReference type="OrthoDB" id="9805576at2"/>
<feature type="binding site" evidence="9">
    <location>
        <position position="246"/>
    </location>
    <ligand>
        <name>glycerol</name>
        <dbReference type="ChEBI" id="CHEBI:17754"/>
    </ligand>
</feature>
<evidence type="ECO:0000256" key="1">
    <source>
        <dbReference type="ARBA" id="ARBA00005190"/>
    </source>
</evidence>
<accession>B5Y790</accession>
<protein>
    <recommendedName>
        <fullName evidence="9">Glycerol kinase</fullName>
        <ecNumber evidence="9">2.7.1.30</ecNumber>
    </recommendedName>
    <alternativeName>
        <fullName evidence="9">ATP:glycerol 3-phosphotransferase</fullName>
    </alternativeName>
    <alternativeName>
        <fullName evidence="9">Glycerokinase</fullName>
        <shortName evidence="9">GK</shortName>
    </alternativeName>
</protein>
<feature type="binding site" evidence="9">
    <location>
        <position position="314"/>
    </location>
    <ligand>
        <name>ATP</name>
        <dbReference type="ChEBI" id="CHEBI:30616"/>
    </ligand>
</feature>
<dbReference type="HAMAP" id="MF_00186">
    <property type="entry name" value="Glycerol_kin"/>
    <property type="match status" value="1"/>
</dbReference>
<keyword evidence="4 9" id="KW-0547">Nucleotide-binding</keyword>
<dbReference type="SUPFAM" id="SSF53067">
    <property type="entry name" value="Actin-like ATPase domain"/>
    <property type="match status" value="2"/>
</dbReference>
<dbReference type="InterPro" id="IPR018485">
    <property type="entry name" value="FGGY_C"/>
</dbReference>
<feature type="binding site" evidence="9">
    <location>
        <position position="136"/>
    </location>
    <ligand>
        <name>glycerol</name>
        <dbReference type="ChEBI" id="CHEBI:17754"/>
    </ligand>
</feature>
<comment type="catalytic activity">
    <reaction evidence="8 9">
        <text>glycerol + ATP = sn-glycerol 3-phosphate + ADP + H(+)</text>
        <dbReference type="Rhea" id="RHEA:21644"/>
        <dbReference type="ChEBI" id="CHEBI:15378"/>
        <dbReference type="ChEBI" id="CHEBI:17754"/>
        <dbReference type="ChEBI" id="CHEBI:30616"/>
        <dbReference type="ChEBI" id="CHEBI:57597"/>
        <dbReference type="ChEBI" id="CHEBI:456216"/>
        <dbReference type="EC" id="2.7.1.30"/>
    </reaction>
</comment>
<evidence type="ECO:0000313" key="14">
    <source>
        <dbReference type="Proteomes" id="UP000001732"/>
    </source>
</evidence>
<evidence type="ECO:0000256" key="8">
    <source>
        <dbReference type="ARBA" id="ARBA00052101"/>
    </source>
</evidence>
<evidence type="ECO:0000313" key="13">
    <source>
        <dbReference type="EMBL" id="ACI18093.1"/>
    </source>
</evidence>
<feature type="binding site" evidence="9">
    <location>
        <position position="411"/>
    </location>
    <ligand>
        <name>ADP</name>
        <dbReference type="ChEBI" id="CHEBI:456216"/>
    </ligand>
</feature>
<evidence type="ECO:0000259" key="11">
    <source>
        <dbReference type="Pfam" id="PF00370"/>
    </source>
</evidence>
<dbReference type="Proteomes" id="UP000001732">
    <property type="component" value="Chromosome"/>
</dbReference>
<name>B5Y790_COPPD</name>
<evidence type="ECO:0000256" key="9">
    <source>
        <dbReference type="HAMAP-Rule" id="MF_00186"/>
    </source>
</evidence>
<organism evidence="13 14">
    <name type="scientific">Coprothermobacter proteolyticus (strain ATCC 35245 / DSM 5265 / OCM 4 / BT)</name>
    <dbReference type="NCBI Taxonomy" id="309798"/>
    <lineage>
        <taxon>Bacteria</taxon>
        <taxon>Pseudomonadati</taxon>
        <taxon>Coprothermobacterota</taxon>
        <taxon>Coprothermobacteria</taxon>
        <taxon>Coprothermobacterales</taxon>
        <taxon>Coprothermobacteraceae</taxon>
        <taxon>Coprothermobacter</taxon>
    </lineage>
</organism>
<dbReference type="InterPro" id="IPR043129">
    <property type="entry name" value="ATPase_NBD"/>
</dbReference>
<evidence type="ECO:0000259" key="12">
    <source>
        <dbReference type="Pfam" id="PF02782"/>
    </source>
</evidence>
<comment type="similarity">
    <text evidence="2 9 10">Belongs to the FGGY kinase family.</text>
</comment>
<dbReference type="InterPro" id="IPR018483">
    <property type="entry name" value="Carb_kinase_FGGY_CS"/>
</dbReference>
<evidence type="ECO:0000256" key="2">
    <source>
        <dbReference type="ARBA" id="ARBA00009156"/>
    </source>
</evidence>
<feature type="binding site" evidence="9">
    <location>
        <position position="15"/>
    </location>
    <ligand>
        <name>ATP</name>
        <dbReference type="ChEBI" id="CHEBI:30616"/>
    </ligand>
</feature>
<dbReference type="GO" id="GO:0005524">
    <property type="term" value="F:ATP binding"/>
    <property type="evidence" value="ECO:0007669"/>
    <property type="project" value="UniProtKB-UniRule"/>
</dbReference>
<feature type="binding site" evidence="9">
    <location>
        <position position="245"/>
    </location>
    <ligand>
        <name>sn-glycerol 3-phosphate</name>
        <dbReference type="ChEBI" id="CHEBI:57597"/>
    </ligand>
</feature>
<feature type="binding site" evidence="9">
    <location>
        <position position="16"/>
    </location>
    <ligand>
        <name>ATP</name>
        <dbReference type="ChEBI" id="CHEBI:30616"/>
    </ligand>
</feature>
<keyword evidence="14" id="KW-1185">Reference proteome</keyword>
<evidence type="ECO:0000256" key="10">
    <source>
        <dbReference type="RuleBase" id="RU003733"/>
    </source>
</evidence>
<feature type="binding site" evidence="9">
    <location>
        <position position="411"/>
    </location>
    <ligand>
        <name>ATP</name>
        <dbReference type="ChEBI" id="CHEBI:30616"/>
    </ligand>
</feature>
<keyword evidence="3 9" id="KW-0808">Transferase</keyword>
<reference evidence="14" key="1">
    <citation type="submission" date="2008-08" db="EMBL/GenBank/DDBJ databases">
        <title>The complete genome sequence of Coprothermobacter proteolyticus strain ATCC 5245 / DSM 5265 / BT.</title>
        <authorList>
            <person name="Dodson R.J."/>
            <person name="Durkin A.S."/>
            <person name="Wu M."/>
            <person name="Eisen J."/>
            <person name="Sutton G."/>
        </authorList>
    </citation>
    <scope>NUCLEOTIDE SEQUENCE [LARGE SCALE GENOMIC DNA]</scope>
    <source>
        <strain evidence="14">ATCC 35245 / DSM 5265 / OCM 4 / BT</strain>
    </source>
</reference>
<dbReference type="Gene3D" id="3.30.420.40">
    <property type="match status" value="2"/>
</dbReference>
<proteinExistence type="inferred from homology"/>
<dbReference type="eggNOG" id="COG0554">
    <property type="taxonomic scope" value="Bacteria"/>
</dbReference>
<feature type="binding site" evidence="9">
    <location>
        <position position="310"/>
    </location>
    <ligand>
        <name>ADP</name>
        <dbReference type="ChEBI" id="CHEBI:456216"/>
    </ligand>
</feature>
<evidence type="ECO:0000256" key="5">
    <source>
        <dbReference type="ARBA" id="ARBA00022777"/>
    </source>
</evidence>
<feature type="domain" description="Carbohydrate kinase FGGY C-terminal" evidence="12">
    <location>
        <begin position="262"/>
        <end position="450"/>
    </location>
</feature>
<keyword evidence="5 9" id="KW-0418">Kinase</keyword>